<protein>
    <submittedName>
        <fullName evidence="1">Uncharacterized protein</fullName>
    </submittedName>
</protein>
<dbReference type="EMBL" id="JANHOH010000001">
    <property type="protein sequence ID" value="MCQ6958399.1"/>
    <property type="molecule type" value="Genomic_DNA"/>
</dbReference>
<reference evidence="1 2" key="1">
    <citation type="submission" date="2022-07" db="EMBL/GenBank/DDBJ databases">
        <title>Mucilaginibacter sp. JC4.</title>
        <authorList>
            <person name="Le V."/>
            <person name="Ko S.-R."/>
            <person name="Ahn C.-Y."/>
            <person name="Oh H.-M."/>
        </authorList>
    </citation>
    <scope>NUCLEOTIDE SEQUENCE [LARGE SCALE GENOMIC DNA]</scope>
    <source>
        <strain evidence="1 2">JC4</strain>
    </source>
</reference>
<accession>A0ABT1T1D2</accession>
<gene>
    <name evidence="1" type="ORF">NPE20_10535</name>
</gene>
<keyword evidence="2" id="KW-1185">Reference proteome</keyword>
<dbReference type="Proteomes" id="UP001204376">
    <property type="component" value="Unassembled WGS sequence"/>
</dbReference>
<dbReference type="RefSeq" id="WP_256538573.1">
    <property type="nucleotide sequence ID" value="NZ_JANHOH010000001.1"/>
</dbReference>
<evidence type="ECO:0000313" key="1">
    <source>
        <dbReference type="EMBL" id="MCQ6958399.1"/>
    </source>
</evidence>
<name>A0ABT1T1D2_9SPHI</name>
<proteinExistence type="predicted"/>
<sequence length="53" mass="6012">MQKLIDRVTPFILVDSVPPSHGFVDEEGDVGNVIELILYKIIPSQKSGRFEQR</sequence>
<organism evidence="1 2">
    <name type="scientific">Mucilaginibacter aquariorum</name>
    <dbReference type="NCBI Taxonomy" id="2967225"/>
    <lineage>
        <taxon>Bacteria</taxon>
        <taxon>Pseudomonadati</taxon>
        <taxon>Bacteroidota</taxon>
        <taxon>Sphingobacteriia</taxon>
        <taxon>Sphingobacteriales</taxon>
        <taxon>Sphingobacteriaceae</taxon>
        <taxon>Mucilaginibacter</taxon>
    </lineage>
</organism>
<comment type="caution">
    <text evidence="1">The sequence shown here is derived from an EMBL/GenBank/DDBJ whole genome shotgun (WGS) entry which is preliminary data.</text>
</comment>
<evidence type="ECO:0000313" key="2">
    <source>
        <dbReference type="Proteomes" id="UP001204376"/>
    </source>
</evidence>